<evidence type="ECO:0000313" key="1">
    <source>
        <dbReference type="EMBL" id="KAJ1963029.1"/>
    </source>
</evidence>
<organism evidence="1 2">
    <name type="scientific">Dispira parvispora</name>
    <dbReference type="NCBI Taxonomy" id="1520584"/>
    <lineage>
        <taxon>Eukaryota</taxon>
        <taxon>Fungi</taxon>
        <taxon>Fungi incertae sedis</taxon>
        <taxon>Zoopagomycota</taxon>
        <taxon>Kickxellomycotina</taxon>
        <taxon>Dimargaritomycetes</taxon>
        <taxon>Dimargaritales</taxon>
        <taxon>Dimargaritaceae</taxon>
        <taxon>Dispira</taxon>
    </lineage>
</organism>
<proteinExistence type="predicted"/>
<accession>A0A9W8AUZ8</accession>
<dbReference type="AlphaFoldDB" id="A0A9W8AUZ8"/>
<keyword evidence="2" id="KW-1185">Reference proteome</keyword>
<comment type="caution">
    <text evidence="1">The sequence shown here is derived from an EMBL/GenBank/DDBJ whole genome shotgun (WGS) entry which is preliminary data.</text>
</comment>
<name>A0A9W8AUZ8_9FUNG</name>
<dbReference type="EMBL" id="JANBPY010000883">
    <property type="protein sequence ID" value="KAJ1963029.1"/>
    <property type="molecule type" value="Genomic_DNA"/>
</dbReference>
<protein>
    <submittedName>
        <fullName evidence="1">Uncharacterized protein</fullName>
    </submittedName>
</protein>
<dbReference type="Proteomes" id="UP001150925">
    <property type="component" value="Unassembled WGS sequence"/>
</dbReference>
<reference evidence="1" key="1">
    <citation type="submission" date="2022-07" db="EMBL/GenBank/DDBJ databases">
        <title>Phylogenomic reconstructions and comparative analyses of Kickxellomycotina fungi.</title>
        <authorList>
            <person name="Reynolds N.K."/>
            <person name="Stajich J.E."/>
            <person name="Barry K."/>
            <person name="Grigoriev I.V."/>
            <person name="Crous P."/>
            <person name="Smith M.E."/>
        </authorList>
    </citation>
    <scope>NUCLEOTIDE SEQUENCE</scope>
    <source>
        <strain evidence="1">RSA 1196</strain>
    </source>
</reference>
<sequence>METAEMGLIPHNRGQKLKQGAERVNPGRRLWTRVTGDLGSAALWSLPDGVPSATTETAEEAEVGLAEDGELTQPRLVAIMDKVLRPLDPHENLLARSTVRRTLLGNNYLELLASGALDMVAQENQFNKRLRQLQAVLLEDDPLFKTNDSKDDQKSQPPSAPEVTLQLQQVLAQSNEFMQRLHGVRGRLVRVMKQRRQVCRRLRWMARQQGLLESPGTDASP</sequence>
<evidence type="ECO:0000313" key="2">
    <source>
        <dbReference type="Proteomes" id="UP001150925"/>
    </source>
</evidence>
<gene>
    <name evidence="1" type="ORF">IWQ62_003349</name>
</gene>
<dbReference type="OrthoDB" id="5598342at2759"/>